<dbReference type="AlphaFoldDB" id="A0A382C5X7"/>
<sequence length="90" mass="10701">MSDNTIGFIYGDQDINRDKFEIFDQFVDDSKEKITKAADNLLSLYKSDHLDDETRATLRELEKKLRIVFKEIDDIDKEVEEIAKRERMKN</sequence>
<accession>A0A382C5X7</accession>
<proteinExistence type="predicted"/>
<dbReference type="EMBL" id="UINC01032887">
    <property type="protein sequence ID" value="SVB21284.1"/>
    <property type="molecule type" value="Genomic_DNA"/>
</dbReference>
<evidence type="ECO:0000313" key="1">
    <source>
        <dbReference type="EMBL" id="SVB21284.1"/>
    </source>
</evidence>
<reference evidence="1" key="1">
    <citation type="submission" date="2018-05" db="EMBL/GenBank/DDBJ databases">
        <authorList>
            <person name="Lanie J.A."/>
            <person name="Ng W.-L."/>
            <person name="Kazmierczak K.M."/>
            <person name="Andrzejewski T.M."/>
            <person name="Davidsen T.M."/>
            <person name="Wayne K.J."/>
            <person name="Tettelin H."/>
            <person name="Glass J.I."/>
            <person name="Rusch D."/>
            <person name="Podicherti R."/>
            <person name="Tsui H.-C.T."/>
            <person name="Winkler M.E."/>
        </authorList>
    </citation>
    <scope>NUCLEOTIDE SEQUENCE</scope>
</reference>
<protein>
    <submittedName>
        <fullName evidence="1">Uncharacterized protein</fullName>
    </submittedName>
</protein>
<name>A0A382C5X7_9ZZZZ</name>
<gene>
    <name evidence="1" type="ORF">METZ01_LOCUS174138</name>
</gene>
<organism evidence="1">
    <name type="scientific">marine metagenome</name>
    <dbReference type="NCBI Taxonomy" id="408172"/>
    <lineage>
        <taxon>unclassified sequences</taxon>
        <taxon>metagenomes</taxon>
        <taxon>ecological metagenomes</taxon>
    </lineage>
</organism>